<sequence length="566" mass="66392">MGDLNAHINCKELDFITNEVDDSLDNFLPTNYVADSVCKFRNTQVHQKTNNYGKLILDLCTESQLRILNGRTLGDSKGQFEPTISDHCPISITIHSQLVNKPCDNYVKPTLRRVKWTTKREEIFKSNMLKVNFGTINSDVDNLTQKIEANNTCNSNVTQSVNDTVSSISSILYNAAFLSNTNKTPGKTKRSKRRKIKKPYYDNECESKYRSLKSLTRKLCTEPWNDSLRHKVLYNKKELNKLIRKKYRQFRHKMIKQIIDSNNSCPNDFWNTVKKLKKENFKDPSSNIQPKEWFKYFNKLMNTDYDKNVCNDKKEYTTFKDCNTCTKMLNSFITTEEVDFDQDLKSVEDKLNDISKSVKHTGERDISYNLVIRNLPESANENLNSKISALMREGLKIQTISFSNVERKRSRNEHKSGVVIITCKSKDDLNQIMSSKCNLKFSRQYSDVYIHKDQSVQQRIERKNFQTIVDVLKSFDSEIDMRGAEIIAKRYVNHQQSRREGHFNRDMQSSRNEQSNSRHHRAGNRSQRDMHNNTHTGRRNDYNSDTRREQRDRNGEQQRHTTQGRW</sequence>
<evidence type="ECO:0000313" key="3">
    <source>
        <dbReference type="Proteomes" id="UP000683360"/>
    </source>
</evidence>
<name>A0A8S3UWE6_MYTED</name>
<feature type="compositionally biased region" description="Polar residues" evidence="1">
    <location>
        <begin position="506"/>
        <end position="515"/>
    </location>
</feature>
<reference evidence="2" key="1">
    <citation type="submission" date="2021-03" db="EMBL/GenBank/DDBJ databases">
        <authorList>
            <person name="Bekaert M."/>
        </authorList>
    </citation>
    <scope>NUCLEOTIDE SEQUENCE</scope>
</reference>
<dbReference type="EMBL" id="CAJPWZ010002878">
    <property type="protein sequence ID" value="CAG2246642.1"/>
    <property type="molecule type" value="Genomic_DNA"/>
</dbReference>
<comment type="caution">
    <text evidence="2">The sequence shown here is derived from an EMBL/GenBank/DDBJ whole genome shotgun (WGS) entry which is preliminary data.</text>
</comment>
<feature type="compositionally biased region" description="Basic and acidic residues" evidence="1">
    <location>
        <begin position="526"/>
        <end position="559"/>
    </location>
</feature>
<accession>A0A8S3UWE6</accession>
<keyword evidence="3" id="KW-1185">Reference proteome</keyword>
<proteinExistence type="predicted"/>
<evidence type="ECO:0000256" key="1">
    <source>
        <dbReference type="SAM" id="MobiDB-lite"/>
    </source>
</evidence>
<dbReference type="AlphaFoldDB" id="A0A8S3UWE6"/>
<gene>
    <name evidence="2" type="ORF">MEDL_58630</name>
</gene>
<evidence type="ECO:0008006" key="4">
    <source>
        <dbReference type="Google" id="ProtNLM"/>
    </source>
</evidence>
<feature type="region of interest" description="Disordered" evidence="1">
    <location>
        <begin position="493"/>
        <end position="566"/>
    </location>
</feature>
<dbReference type="Proteomes" id="UP000683360">
    <property type="component" value="Unassembled WGS sequence"/>
</dbReference>
<dbReference type="OrthoDB" id="6082598at2759"/>
<organism evidence="2 3">
    <name type="scientific">Mytilus edulis</name>
    <name type="common">Blue mussel</name>
    <dbReference type="NCBI Taxonomy" id="6550"/>
    <lineage>
        <taxon>Eukaryota</taxon>
        <taxon>Metazoa</taxon>
        <taxon>Spiralia</taxon>
        <taxon>Lophotrochozoa</taxon>
        <taxon>Mollusca</taxon>
        <taxon>Bivalvia</taxon>
        <taxon>Autobranchia</taxon>
        <taxon>Pteriomorphia</taxon>
        <taxon>Mytilida</taxon>
        <taxon>Mytiloidea</taxon>
        <taxon>Mytilidae</taxon>
        <taxon>Mytilinae</taxon>
        <taxon>Mytilus</taxon>
    </lineage>
</organism>
<evidence type="ECO:0000313" key="2">
    <source>
        <dbReference type="EMBL" id="CAG2246642.1"/>
    </source>
</evidence>
<protein>
    <recommendedName>
        <fullName evidence="4">Endonuclease/exonuclease/phosphatase domain-containing protein</fullName>
    </recommendedName>
</protein>